<organism evidence="2 3">
    <name type="scientific">Athelia psychrophila</name>
    <dbReference type="NCBI Taxonomy" id="1759441"/>
    <lineage>
        <taxon>Eukaryota</taxon>
        <taxon>Fungi</taxon>
        <taxon>Dikarya</taxon>
        <taxon>Basidiomycota</taxon>
        <taxon>Agaricomycotina</taxon>
        <taxon>Agaricomycetes</taxon>
        <taxon>Agaricomycetidae</taxon>
        <taxon>Atheliales</taxon>
        <taxon>Atheliaceae</taxon>
        <taxon>Athelia</taxon>
    </lineage>
</organism>
<accession>A0A166I9N5</accession>
<evidence type="ECO:0000313" key="3">
    <source>
        <dbReference type="Proteomes" id="UP000076532"/>
    </source>
</evidence>
<reference evidence="2 3" key="1">
    <citation type="journal article" date="2016" name="Mol. Biol. Evol.">
        <title>Comparative Genomics of Early-Diverging Mushroom-Forming Fungi Provides Insights into the Origins of Lignocellulose Decay Capabilities.</title>
        <authorList>
            <person name="Nagy L.G."/>
            <person name="Riley R."/>
            <person name="Tritt A."/>
            <person name="Adam C."/>
            <person name="Daum C."/>
            <person name="Floudas D."/>
            <person name="Sun H."/>
            <person name="Yadav J.S."/>
            <person name="Pangilinan J."/>
            <person name="Larsson K.H."/>
            <person name="Matsuura K."/>
            <person name="Barry K."/>
            <person name="Labutti K."/>
            <person name="Kuo R."/>
            <person name="Ohm R.A."/>
            <person name="Bhattacharya S.S."/>
            <person name="Shirouzu T."/>
            <person name="Yoshinaga Y."/>
            <person name="Martin F.M."/>
            <person name="Grigoriev I.V."/>
            <person name="Hibbett D.S."/>
        </authorList>
    </citation>
    <scope>NUCLEOTIDE SEQUENCE [LARGE SCALE GENOMIC DNA]</scope>
    <source>
        <strain evidence="2 3">CBS 109695</strain>
    </source>
</reference>
<dbReference type="AlphaFoldDB" id="A0A166I9N5"/>
<evidence type="ECO:0000313" key="2">
    <source>
        <dbReference type="EMBL" id="KZP19592.1"/>
    </source>
</evidence>
<keyword evidence="1" id="KW-0732">Signal</keyword>
<evidence type="ECO:0000256" key="1">
    <source>
        <dbReference type="SAM" id="SignalP"/>
    </source>
</evidence>
<protein>
    <submittedName>
        <fullName evidence="2">Uncharacterized protein</fullName>
    </submittedName>
</protein>
<keyword evidence="3" id="KW-1185">Reference proteome</keyword>
<dbReference type="EMBL" id="KV417562">
    <property type="protein sequence ID" value="KZP19592.1"/>
    <property type="molecule type" value="Genomic_DNA"/>
</dbReference>
<sequence>MYSKTLISLTFACLSLFAMAAPVPVAEPAPVPEVDARICFNSPHILALFIVGHYTSRIIFPHRTPSAPVPQLVSEMILTYGHDTPSVHNCDASKHNIHSPGYGTVVMSFVKFGTMILQSRRYQVRPPSAKAIGSMDNAGVFCQAPSWR</sequence>
<feature type="chain" id="PRO_5007875134" evidence="1">
    <location>
        <begin position="21"/>
        <end position="148"/>
    </location>
</feature>
<dbReference type="Proteomes" id="UP000076532">
    <property type="component" value="Unassembled WGS sequence"/>
</dbReference>
<gene>
    <name evidence="2" type="ORF">FIBSPDRAFT_892559</name>
</gene>
<proteinExistence type="predicted"/>
<name>A0A166I9N5_9AGAM</name>
<feature type="signal peptide" evidence="1">
    <location>
        <begin position="1"/>
        <end position="20"/>
    </location>
</feature>